<dbReference type="PRINTS" id="PR00160">
    <property type="entry name" value="GLUTAREDOXIN"/>
</dbReference>
<protein>
    <recommendedName>
        <fullName evidence="2">glutathione peroxidase</fullName>
        <ecNumber evidence="2">1.11.1.9</ecNumber>
    </recommendedName>
</protein>
<sequence length="112" mass="12202">MAAMQIAEVRGTHLHTQKLISDHVVAVFSKSYCPYCSRAKQVISGLNLSAAQVGTVELDQTNEGADIQAYLQQKTGQRTVPNIFVHGQHLGGCDDLLRAQQNGELEKLLGKL</sequence>
<evidence type="ECO:0000256" key="6">
    <source>
        <dbReference type="ARBA" id="ARBA00023284"/>
    </source>
</evidence>
<evidence type="ECO:0000256" key="2">
    <source>
        <dbReference type="ARBA" id="ARBA00012310"/>
    </source>
</evidence>
<dbReference type="AlphaFoldDB" id="A0AAF0EHT9"/>
<evidence type="ECO:0000256" key="7">
    <source>
        <dbReference type="ARBA" id="ARBA00035808"/>
    </source>
</evidence>
<dbReference type="GO" id="GO:0005634">
    <property type="term" value="C:nucleus"/>
    <property type="evidence" value="ECO:0007669"/>
    <property type="project" value="TreeGrafter"/>
</dbReference>
<organism evidence="9 10">
    <name type="scientific">Malassezia equina</name>
    <dbReference type="NCBI Taxonomy" id="1381935"/>
    <lineage>
        <taxon>Eukaryota</taxon>
        <taxon>Fungi</taxon>
        <taxon>Dikarya</taxon>
        <taxon>Basidiomycota</taxon>
        <taxon>Ustilaginomycotina</taxon>
        <taxon>Malasseziomycetes</taxon>
        <taxon>Malasseziales</taxon>
        <taxon>Malasseziaceae</taxon>
        <taxon>Malassezia</taxon>
    </lineage>
</organism>
<dbReference type="InterPro" id="IPR014025">
    <property type="entry name" value="Glutaredoxin_subgr"/>
</dbReference>
<evidence type="ECO:0000256" key="5">
    <source>
        <dbReference type="ARBA" id="ARBA00023157"/>
    </source>
</evidence>
<dbReference type="PANTHER" id="PTHR45694">
    <property type="entry name" value="GLUTAREDOXIN 2"/>
    <property type="match status" value="1"/>
</dbReference>
<dbReference type="GO" id="GO:0005737">
    <property type="term" value="C:cytoplasm"/>
    <property type="evidence" value="ECO:0007669"/>
    <property type="project" value="TreeGrafter"/>
</dbReference>
<reference evidence="9" key="1">
    <citation type="submission" date="2023-03" db="EMBL/GenBank/DDBJ databases">
        <title>Mating type loci evolution in Malassezia.</title>
        <authorList>
            <person name="Coelho M.A."/>
        </authorList>
    </citation>
    <scope>NUCLEOTIDE SEQUENCE</scope>
    <source>
        <strain evidence="9">CBS 12830</strain>
    </source>
</reference>
<dbReference type="EMBL" id="CP119907">
    <property type="protein sequence ID" value="WFD24830.1"/>
    <property type="molecule type" value="Genomic_DNA"/>
</dbReference>
<evidence type="ECO:0000256" key="4">
    <source>
        <dbReference type="ARBA" id="ARBA00022982"/>
    </source>
</evidence>
<keyword evidence="10" id="KW-1185">Reference proteome</keyword>
<gene>
    <name evidence="9" type="ORF">MEQU1_003536</name>
</gene>
<dbReference type="FunFam" id="3.40.30.10:FF:000026">
    <property type="entry name" value="Glutaredoxin 2"/>
    <property type="match status" value="1"/>
</dbReference>
<evidence type="ECO:0000256" key="3">
    <source>
        <dbReference type="ARBA" id="ARBA00022448"/>
    </source>
</evidence>
<comment type="catalytic activity">
    <reaction evidence="7">
        <text>1-chloro-2,4-dinitrobenzene + glutathione = 2,4-dinitrophenyl-S-glutathione + chloride + H(+)</text>
        <dbReference type="Rhea" id="RHEA:51220"/>
        <dbReference type="ChEBI" id="CHEBI:15378"/>
        <dbReference type="ChEBI" id="CHEBI:17996"/>
        <dbReference type="ChEBI" id="CHEBI:34718"/>
        <dbReference type="ChEBI" id="CHEBI:57925"/>
        <dbReference type="ChEBI" id="CHEBI:133977"/>
        <dbReference type="EC" id="2.5.1.18"/>
    </reaction>
</comment>
<comment type="catalytic activity">
    <reaction evidence="1">
        <text>2 glutathione + H2O2 = glutathione disulfide + 2 H2O</text>
        <dbReference type="Rhea" id="RHEA:16833"/>
        <dbReference type="ChEBI" id="CHEBI:15377"/>
        <dbReference type="ChEBI" id="CHEBI:16240"/>
        <dbReference type="ChEBI" id="CHEBI:57925"/>
        <dbReference type="ChEBI" id="CHEBI:58297"/>
        <dbReference type="EC" id="1.11.1.9"/>
    </reaction>
</comment>
<proteinExistence type="predicted"/>
<dbReference type="GO" id="GO:0004364">
    <property type="term" value="F:glutathione transferase activity"/>
    <property type="evidence" value="ECO:0007669"/>
    <property type="project" value="UniProtKB-EC"/>
</dbReference>
<dbReference type="GO" id="GO:0004602">
    <property type="term" value="F:glutathione peroxidase activity"/>
    <property type="evidence" value="ECO:0007669"/>
    <property type="project" value="UniProtKB-EC"/>
</dbReference>
<keyword evidence="3" id="KW-0813">Transport</keyword>
<dbReference type="GO" id="GO:0015038">
    <property type="term" value="F:glutathione disulfide oxidoreductase activity"/>
    <property type="evidence" value="ECO:0007669"/>
    <property type="project" value="TreeGrafter"/>
</dbReference>
<dbReference type="Proteomes" id="UP001214415">
    <property type="component" value="Chromosome 8"/>
</dbReference>
<name>A0AAF0EHT9_9BASI</name>
<evidence type="ECO:0000313" key="10">
    <source>
        <dbReference type="Proteomes" id="UP001214415"/>
    </source>
</evidence>
<evidence type="ECO:0000256" key="1">
    <source>
        <dbReference type="ARBA" id="ARBA00000217"/>
    </source>
</evidence>
<dbReference type="NCBIfam" id="TIGR02180">
    <property type="entry name" value="GRX_euk"/>
    <property type="match status" value="1"/>
</dbReference>
<evidence type="ECO:0000259" key="8">
    <source>
        <dbReference type="Pfam" id="PF00462"/>
    </source>
</evidence>
<dbReference type="Gene3D" id="3.40.30.10">
    <property type="entry name" value="Glutaredoxin"/>
    <property type="match status" value="1"/>
</dbReference>
<dbReference type="InterPro" id="IPR011899">
    <property type="entry name" value="Glutaredoxin_euk/vir"/>
</dbReference>
<dbReference type="Pfam" id="PF00462">
    <property type="entry name" value="Glutaredoxin"/>
    <property type="match status" value="1"/>
</dbReference>
<feature type="domain" description="Glutaredoxin" evidence="8">
    <location>
        <begin position="25"/>
        <end position="89"/>
    </location>
</feature>
<dbReference type="InterPro" id="IPR036249">
    <property type="entry name" value="Thioredoxin-like_sf"/>
</dbReference>
<dbReference type="PROSITE" id="PS51354">
    <property type="entry name" value="GLUTAREDOXIN_2"/>
    <property type="match status" value="1"/>
</dbReference>
<dbReference type="CDD" id="cd03419">
    <property type="entry name" value="GRX_GRXh_1_2_like"/>
    <property type="match status" value="1"/>
</dbReference>
<dbReference type="GO" id="GO:0034599">
    <property type="term" value="P:cellular response to oxidative stress"/>
    <property type="evidence" value="ECO:0007669"/>
    <property type="project" value="TreeGrafter"/>
</dbReference>
<dbReference type="InterPro" id="IPR002109">
    <property type="entry name" value="Glutaredoxin"/>
</dbReference>
<dbReference type="SUPFAM" id="SSF52833">
    <property type="entry name" value="Thioredoxin-like"/>
    <property type="match status" value="1"/>
</dbReference>
<evidence type="ECO:0000313" key="9">
    <source>
        <dbReference type="EMBL" id="WFD24830.1"/>
    </source>
</evidence>
<dbReference type="InterPro" id="IPR011767">
    <property type="entry name" value="GLR_AS"/>
</dbReference>
<dbReference type="PANTHER" id="PTHR45694:SF18">
    <property type="entry name" value="GLUTAREDOXIN-1-RELATED"/>
    <property type="match status" value="1"/>
</dbReference>
<keyword evidence="6" id="KW-0676">Redox-active center</keyword>
<dbReference type="PROSITE" id="PS00195">
    <property type="entry name" value="GLUTAREDOXIN_1"/>
    <property type="match status" value="1"/>
</dbReference>
<keyword evidence="5" id="KW-1015">Disulfide bond</keyword>
<dbReference type="EC" id="1.11.1.9" evidence="2"/>
<accession>A0AAF0EHT9</accession>
<keyword evidence="4" id="KW-0249">Electron transport</keyword>